<dbReference type="AlphaFoldDB" id="A0A5B7IZW7"/>
<gene>
    <name evidence="2" type="ORF">E2C01_081822</name>
</gene>
<name>A0A5B7IZW7_PORTR</name>
<evidence type="ECO:0000256" key="1">
    <source>
        <dbReference type="SAM" id="MobiDB-lite"/>
    </source>
</evidence>
<dbReference type="EMBL" id="VSRR010073147">
    <property type="protein sequence ID" value="MPC86977.1"/>
    <property type="molecule type" value="Genomic_DNA"/>
</dbReference>
<evidence type="ECO:0000313" key="2">
    <source>
        <dbReference type="EMBL" id="MPC86977.1"/>
    </source>
</evidence>
<dbReference type="Proteomes" id="UP000324222">
    <property type="component" value="Unassembled WGS sequence"/>
</dbReference>
<reference evidence="2 3" key="1">
    <citation type="submission" date="2019-05" db="EMBL/GenBank/DDBJ databases">
        <title>Another draft genome of Portunus trituberculatus and its Hox gene families provides insights of decapod evolution.</title>
        <authorList>
            <person name="Jeong J.-H."/>
            <person name="Song I."/>
            <person name="Kim S."/>
            <person name="Choi T."/>
            <person name="Kim D."/>
            <person name="Ryu S."/>
            <person name="Kim W."/>
        </authorList>
    </citation>
    <scope>NUCLEOTIDE SEQUENCE [LARGE SCALE GENOMIC DNA]</scope>
    <source>
        <tissue evidence="2">Muscle</tissue>
    </source>
</reference>
<proteinExistence type="predicted"/>
<protein>
    <submittedName>
        <fullName evidence="2">Uncharacterized protein</fullName>
    </submittedName>
</protein>
<evidence type="ECO:0000313" key="3">
    <source>
        <dbReference type="Proteomes" id="UP000324222"/>
    </source>
</evidence>
<sequence length="59" mass="5953">MVAAAADDGAVLECRSGAPTLPHLTSSDSTRLTVHSGSGGEEAGLWRLCSDDAGVEEVP</sequence>
<accession>A0A5B7IZW7</accession>
<keyword evidence="3" id="KW-1185">Reference proteome</keyword>
<organism evidence="2 3">
    <name type="scientific">Portunus trituberculatus</name>
    <name type="common">Swimming crab</name>
    <name type="synonym">Neptunus trituberculatus</name>
    <dbReference type="NCBI Taxonomy" id="210409"/>
    <lineage>
        <taxon>Eukaryota</taxon>
        <taxon>Metazoa</taxon>
        <taxon>Ecdysozoa</taxon>
        <taxon>Arthropoda</taxon>
        <taxon>Crustacea</taxon>
        <taxon>Multicrustacea</taxon>
        <taxon>Malacostraca</taxon>
        <taxon>Eumalacostraca</taxon>
        <taxon>Eucarida</taxon>
        <taxon>Decapoda</taxon>
        <taxon>Pleocyemata</taxon>
        <taxon>Brachyura</taxon>
        <taxon>Eubrachyura</taxon>
        <taxon>Portunoidea</taxon>
        <taxon>Portunidae</taxon>
        <taxon>Portuninae</taxon>
        <taxon>Portunus</taxon>
    </lineage>
</organism>
<comment type="caution">
    <text evidence="2">The sequence shown here is derived from an EMBL/GenBank/DDBJ whole genome shotgun (WGS) entry which is preliminary data.</text>
</comment>
<feature type="region of interest" description="Disordered" evidence="1">
    <location>
        <begin position="15"/>
        <end position="59"/>
    </location>
</feature>
<feature type="compositionally biased region" description="Polar residues" evidence="1">
    <location>
        <begin position="23"/>
        <end position="36"/>
    </location>
</feature>